<keyword evidence="1" id="KW-0812">Transmembrane</keyword>
<dbReference type="AlphaFoldDB" id="A0A3A3EMI0"/>
<accession>A0A3A3EMI0</accession>
<name>A0A3A3EMI0_9GAMM</name>
<dbReference type="EMBL" id="QYSE01000001">
    <property type="protein sequence ID" value="RJF37570.1"/>
    <property type="molecule type" value="Genomic_DNA"/>
</dbReference>
<evidence type="ECO:0000256" key="1">
    <source>
        <dbReference type="SAM" id="Phobius"/>
    </source>
</evidence>
<dbReference type="Proteomes" id="UP000265938">
    <property type="component" value="Unassembled WGS sequence"/>
</dbReference>
<reference evidence="2" key="1">
    <citation type="journal article" date="2014" name="Int. J. Syst. Evol. Microbiol.">
        <title>Complete genome of a new Firmicutes species belonging to the dominant human colonic microbiota ('Ruminococcus bicirculans') reveals two chromosomes and a selective capacity to utilize plant glucans.</title>
        <authorList>
            <consortium name="NISC Comparative Sequencing Program"/>
            <person name="Wegmann U."/>
            <person name="Louis P."/>
            <person name="Goesmann A."/>
            <person name="Henrissat B."/>
            <person name="Duncan S.H."/>
            <person name="Flint H.J."/>
        </authorList>
    </citation>
    <scope>NUCLEOTIDE SEQUENCE</scope>
    <source>
        <strain evidence="2">CGMCC 1.15394</strain>
    </source>
</reference>
<comment type="caution">
    <text evidence="3">The sequence shown here is derived from an EMBL/GenBank/DDBJ whole genome shotgun (WGS) entry which is preliminary data.</text>
</comment>
<feature type="transmembrane region" description="Helical" evidence="1">
    <location>
        <begin position="39"/>
        <end position="58"/>
    </location>
</feature>
<evidence type="ECO:0000313" key="3">
    <source>
        <dbReference type="EMBL" id="RJF37570.1"/>
    </source>
</evidence>
<evidence type="ECO:0000313" key="5">
    <source>
        <dbReference type="Proteomes" id="UP000638462"/>
    </source>
</evidence>
<sequence length="60" mass="6956">MNVFVILLCLFVALVILVPLLEKYSARTGLDKATKYAKYVWPLVMISLVIQLIYVLLWKQ</sequence>
<gene>
    <name evidence="3" type="ORF">D4741_05755</name>
    <name evidence="2" type="ORF">GCM10008027_04000</name>
</gene>
<evidence type="ECO:0000313" key="2">
    <source>
        <dbReference type="EMBL" id="GGE82521.1"/>
    </source>
</evidence>
<proteinExistence type="predicted"/>
<keyword evidence="1" id="KW-1133">Transmembrane helix</keyword>
<reference evidence="5" key="3">
    <citation type="journal article" date="2019" name="Int. J. Syst. Evol. Microbiol.">
        <title>The Global Catalogue of Microorganisms (GCM) 10K type strain sequencing project: providing services to taxonomists for standard genome sequencing and annotation.</title>
        <authorList>
            <consortium name="The Broad Institute Genomics Platform"/>
            <consortium name="The Broad Institute Genome Sequencing Center for Infectious Disease"/>
            <person name="Wu L."/>
            <person name="Ma J."/>
        </authorList>
    </citation>
    <scope>NUCLEOTIDE SEQUENCE [LARGE SCALE GENOMIC DNA]</scope>
    <source>
        <strain evidence="5">CGMCC 1.15394</strain>
    </source>
</reference>
<evidence type="ECO:0000313" key="4">
    <source>
        <dbReference type="Proteomes" id="UP000265938"/>
    </source>
</evidence>
<dbReference type="Proteomes" id="UP000638462">
    <property type="component" value="Unassembled WGS sequence"/>
</dbReference>
<keyword evidence="5" id="KW-1185">Reference proteome</keyword>
<keyword evidence="1" id="KW-0472">Membrane</keyword>
<evidence type="ECO:0008006" key="6">
    <source>
        <dbReference type="Google" id="ProtNLM"/>
    </source>
</evidence>
<reference evidence="2" key="4">
    <citation type="submission" date="2020-09" db="EMBL/GenBank/DDBJ databases">
        <authorList>
            <person name="Sun Q."/>
            <person name="Zhou Y."/>
        </authorList>
    </citation>
    <scope>NUCLEOTIDE SEQUENCE</scope>
    <source>
        <strain evidence="2">CGMCC 1.15394</strain>
    </source>
</reference>
<organism evidence="3 4">
    <name type="scientific">Pseudoalteromonas gelatinilytica</name>
    <dbReference type="NCBI Taxonomy" id="1703256"/>
    <lineage>
        <taxon>Bacteria</taxon>
        <taxon>Pseudomonadati</taxon>
        <taxon>Pseudomonadota</taxon>
        <taxon>Gammaproteobacteria</taxon>
        <taxon>Alteromonadales</taxon>
        <taxon>Pseudoalteromonadaceae</taxon>
        <taxon>Pseudoalteromonas</taxon>
    </lineage>
</organism>
<dbReference type="EMBL" id="BMIT01000001">
    <property type="protein sequence ID" value="GGE82521.1"/>
    <property type="molecule type" value="Genomic_DNA"/>
</dbReference>
<protein>
    <recommendedName>
        <fullName evidence="6">Orphan protein</fullName>
    </recommendedName>
</protein>
<reference evidence="3 4" key="2">
    <citation type="submission" date="2018-09" db="EMBL/GenBank/DDBJ databases">
        <title>Identification of marine bacteria producing industrial enzymes.</title>
        <authorList>
            <person name="Cheng T.H."/>
            <person name="Saidin J."/>
            <person name="Muhd D.D."/>
            <person name="Isa M.N.M."/>
            <person name="Bakar M.F.A."/>
            <person name="Ismail N."/>
        </authorList>
    </citation>
    <scope>NUCLEOTIDE SEQUENCE [LARGE SCALE GENOMIC DNA]</scope>
    <source>
        <strain evidence="3 4">MNAD 1.6</strain>
    </source>
</reference>
<dbReference type="RefSeq" id="WP_105174788.1">
    <property type="nucleotide sequence ID" value="NZ_BMIT01000001.1"/>
</dbReference>